<protein>
    <submittedName>
        <fullName evidence="7">Cytochrome c</fullName>
    </submittedName>
</protein>
<evidence type="ECO:0000256" key="2">
    <source>
        <dbReference type="ARBA" id="ARBA00022723"/>
    </source>
</evidence>
<dbReference type="InterPro" id="IPR036909">
    <property type="entry name" value="Cyt_c-like_dom_sf"/>
</dbReference>
<keyword evidence="5" id="KW-1133">Transmembrane helix</keyword>
<dbReference type="SUPFAM" id="SSF46626">
    <property type="entry name" value="Cytochrome c"/>
    <property type="match status" value="1"/>
</dbReference>
<evidence type="ECO:0000313" key="8">
    <source>
        <dbReference type="Proteomes" id="UP000308530"/>
    </source>
</evidence>
<dbReference type="InterPro" id="IPR009056">
    <property type="entry name" value="Cyt_c-like_dom"/>
</dbReference>
<dbReference type="PROSITE" id="PS51007">
    <property type="entry name" value="CYTC"/>
    <property type="match status" value="1"/>
</dbReference>
<feature type="domain" description="Cytochrome c" evidence="6">
    <location>
        <begin position="74"/>
        <end position="159"/>
    </location>
</feature>
<keyword evidence="1 4" id="KW-0349">Heme</keyword>
<feature type="transmembrane region" description="Helical" evidence="5">
    <location>
        <begin position="7"/>
        <end position="33"/>
    </location>
</feature>
<dbReference type="Pfam" id="PF13442">
    <property type="entry name" value="Cytochrome_CBB3"/>
    <property type="match status" value="1"/>
</dbReference>
<keyword evidence="8" id="KW-1185">Reference proteome</keyword>
<keyword evidence="5" id="KW-0472">Membrane</keyword>
<evidence type="ECO:0000256" key="5">
    <source>
        <dbReference type="SAM" id="Phobius"/>
    </source>
</evidence>
<dbReference type="EMBL" id="CP058351">
    <property type="protein sequence ID" value="QLF71616.1"/>
    <property type="molecule type" value="Genomic_DNA"/>
</dbReference>
<accession>A0ABX6QSP5</accession>
<evidence type="ECO:0000256" key="3">
    <source>
        <dbReference type="ARBA" id="ARBA00023004"/>
    </source>
</evidence>
<proteinExistence type="predicted"/>
<evidence type="ECO:0000313" key="7">
    <source>
        <dbReference type="EMBL" id="QLF71616.1"/>
    </source>
</evidence>
<keyword evidence="5" id="KW-0812">Transmembrane</keyword>
<evidence type="ECO:0000259" key="6">
    <source>
        <dbReference type="PROSITE" id="PS51007"/>
    </source>
</evidence>
<name>A0ABX6QSP5_9HYPH</name>
<gene>
    <name evidence="7" type="ORF">FE840_018355</name>
</gene>
<dbReference type="Gene3D" id="1.10.760.10">
    <property type="entry name" value="Cytochrome c-like domain"/>
    <property type="match status" value="1"/>
</dbReference>
<evidence type="ECO:0000256" key="4">
    <source>
        <dbReference type="PROSITE-ProRule" id="PRU00433"/>
    </source>
</evidence>
<keyword evidence="2 4" id="KW-0479">Metal-binding</keyword>
<geneLocation type="plasmid" evidence="7 8">
    <name>pPRADMK78_01</name>
</geneLocation>
<sequence>MKRSPVIFGIAIGAIGVILVGLIVWLTIVYAGLYNVAATDDHADVVRWSFDRTMERSIRRQAVDIDLPENPPEDVIAEGARHYAESCVYCHGAPGEDPTDWSRGMRPEPPHLAEAASEWTTEEIHWIVTNGIKMTGMPSFAQHSPEEINAIVAFVDALPGLTVEDYARLTNATGSSGQTAAPPVEGEAAAP</sequence>
<dbReference type="RefSeq" id="WP_171033817.1">
    <property type="nucleotide sequence ID" value="NZ_CP058351.1"/>
</dbReference>
<evidence type="ECO:0000256" key="1">
    <source>
        <dbReference type="ARBA" id="ARBA00022617"/>
    </source>
</evidence>
<keyword evidence="3 4" id="KW-0408">Iron</keyword>
<keyword evidence="7" id="KW-0614">Plasmid</keyword>
<reference evidence="7 8" key="1">
    <citation type="submission" date="2020-06" db="EMBL/GenBank/DDBJ databases">
        <title>Genome sequence of Rhizobium sp strain ADMK78.</title>
        <authorList>
            <person name="Rahi P."/>
        </authorList>
    </citation>
    <scope>NUCLEOTIDE SEQUENCE [LARGE SCALE GENOMIC DNA]</scope>
    <source>
        <strain evidence="7 8">ADMK78</strain>
        <plasmid evidence="7 8">pPRADMK78_01</plasmid>
    </source>
</reference>
<organism evidence="7 8">
    <name type="scientific">Peteryoungia desertarenae</name>
    <dbReference type="NCBI Taxonomy" id="1813451"/>
    <lineage>
        <taxon>Bacteria</taxon>
        <taxon>Pseudomonadati</taxon>
        <taxon>Pseudomonadota</taxon>
        <taxon>Alphaproteobacteria</taxon>
        <taxon>Hyphomicrobiales</taxon>
        <taxon>Rhizobiaceae</taxon>
        <taxon>Peteryoungia</taxon>
    </lineage>
</organism>
<dbReference type="Proteomes" id="UP000308530">
    <property type="component" value="Plasmid pPRADMK78_01"/>
</dbReference>